<feature type="region of interest" description="Disordered" evidence="1">
    <location>
        <begin position="272"/>
        <end position="299"/>
    </location>
</feature>
<gene>
    <name evidence="2" type="ORF">HPP92_019052</name>
</gene>
<sequence length="572" mass="64649">MEDLRPDSGRSLAKPEEDDEFYEDIEAPKFVDFTTPDQSRLDNRSWFCLRVGCDQSHEEVDHEELYRSFKSRVMAARSPNIRFQRAFQQGSRTIAAKCPQSAPAKALRKPMARMGCISSISEKTAMAKLKQHQISSLRESQNQSIEEKQPLLSEKARPTPRKRNVKPNLEPVRNAMNQETPLVVNATKVKSLFLQIPDKAVRCSRTPGSELCSEVKKNLKIDCGRRLEGSSAMSSKKHQGSCVASKSCKRLTKNGARFMEIAVGQVKENCTNQNEDISEKDQTSRHAKMDNDSKESVKPNNVVSMNLDRHQVCNGEGGNGRRTWCNITDNENKENLLVIHENRDITSNAANLVDKSSNEESKNPPPEDAKVQGKPFKDHSLQGRKLKKLTNPKPFRLRTDERGILKEANLERKLQAEFMKEPASQVQKKETICRTNLVRTPETKLAKNNQMCMVNGLGIRDQAKEPASHKKETICRTNLVRNPEAKLAKNNQICMNDNKKKKQEFVPRVCKEKGGSIKLPRLEQGVEAKGYAGCVQGRKKSATIPSEPKFHKIHVPKSCTKGLVHHEILKRQ</sequence>
<dbReference type="OrthoDB" id="785936at2759"/>
<reference evidence="2 3" key="1">
    <citation type="journal article" date="2020" name="Nat. Food">
        <title>A phased Vanilla planifolia genome enables genetic improvement of flavour and production.</title>
        <authorList>
            <person name="Hasing T."/>
            <person name="Tang H."/>
            <person name="Brym M."/>
            <person name="Khazi F."/>
            <person name="Huang T."/>
            <person name="Chambers A.H."/>
        </authorList>
    </citation>
    <scope>NUCLEOTIDE SEQUENCE [LARGE SCALE GENOMIC DNA]</scope>
    <source>
        <tissue evidence="2">Leaf</tissue>
    </source>
</reference>
<feature type="region of interest" description="Disordered" evidence="1">
    <location>
        <begin position="349"/>
        <end position="389"/>
    </location>
</feature>
<feature type="compositionally biased region" description="Basic and acidic residues" evidence="1">
    <location>
        <begin position="145"/>
        <end position="157"/>
    </location>
</feature>
<dbReference type="EMBL" id="JADCNM010000010">
    <property type="protein sequence ID" value="KAG0464888.1"/>
    <property type="molecule type" value="Genomic_DNA"/>
</dbReference>
<dbReference type="AlphaFoldDB" id="A0A835UKL2"/>
<feature type="region of interest" description="Disordered" evidence="1">
    <location>
        <begin position="131"/>
        <end position="174"/>
    </location>
</feature>
<evidence type="ECO:0000256" key="1">
    <source>
        <dbReference type="SAM" id="MobiDB-lite"/>
    </source>
</evidence>
<name>A0A835UKL2_VANPL</name>
<feature type="region of interest" description="Disordered" evidence="1">
    <location>
        <begin position="1"/>
        <end position="20"/>
    </location>
</feature>
<feature type="compositionally biased region" description="Polar residues" evidence="1">
    <location>
        <begin position="132"/>
        <end position="144"/>
    </location>
</feature>
<protein>
    <submittedName>
        <fullName evidence="2">Uncharacterized protein</fullName>
    </submittedName>
</protein>
<dbReference type="Proteomes" id="UP000639772">
    <property type="component" value="Chromosome 10"/>
</dbReference>
<organism evidence="2 3">
    <name type="scientific">Vanilla planifolia</name>
    <name type="common">Vanilla</name>
    <dbReference type="NCBI Taxonomy" id="51239"/>
    <lineage>
        <taxon>Eukaryota</taxon>
        <taxon>Viridiplantae</taxon>
        <taxon>Streptophyta</taxon>
        <taxon>Embryophyta</taxon>
        <taxon>Tracheophyta</taxon>
        <taxon>Spermatophyta</taxon>
        <taxon>Magnoliopsida</taxon>
        <taxon>Liliopsida</taxon>
        <taxon>Asparagales</taxon>
        <taxon>Orchidaceae</taxon>
        <taxon>Vanilloideae</taxon>
        <taxon>Vanilleae</taxon>
        <taxon>Vanilla</taxon>
    </lineage>
</organism>
<comment type="caution">
    <text evidence="2">The sequence shown here is derived from an EMBL/GenBank/DDBJ whole genome shotgun (WGS) entry which is preliminary data.</text>
</comment>
<feature type="compositionally biased region" description="Basic and acidic residues" evidence="1">
    <location>
        <begin position="277"/>
        <end position="297"/>
    </location>
</feature>
<dbReference type="PANTHER" id="PTHR37241">
    <property type="entry name" value="NEUROFILAMENT HEAVY PROTEIN"/>
    <property type="match status" value="1"/>
</dbReference>
<accession>A0A835UKL2</accession>
<evidence type="ECO:0000313" key="3">
    <source>
        <dbReference type="Proteomes" id="UP000639772"/>
    </source>
</evidence>
<proteinExistence type="predicted"/>
<dbReference type="PANTHER" id="PTHR37241:SF1">
    <property type="entry name" value="NEUROFILAMENT HEAVY PROTEIN"/>
    <property type="match status" value="1"/>
</dbReference>
<evidence type="ECO:0000313" key="2">
    <source>
        <dbReference type="EMBL" id="KAG0464888.1"/>
    </source>
</evidence>
<feature type="compositionally biased region" description="Basic and acidic residues" evidence="1">
    <location>
        <begin position="356"/>
        <end position="381"/>
    </location>
</feature>